<dbReference type="GO" id="GO:0043546">
    <property type="term" value="F:molybdopterin cofactor binding"/>
    <property type="evidence" value="ECO:0007669"/>
    <property type="project" value="InterPro"/>
</dbReference>
<evidence type="ECO:0000256" key="3">
    <source>
        <dbReference type="ARBA" id="ARBA00001974"/>
    </source>
</evidence>
<dbReference type="SMART" id="SM01117">
    <property type="entry name" value="Cyt-b5"/>
    <property type="match status" value="1"/>
</dbReference>
<dbReference type="AlphaFoldDB" id="A0A7S3Y686"/>
<dbReference type="InterPro" id="IPR017927">
    <property type="entry name" value="FAD-bd_FR_type"/>
</dbReference>
<keyword evidence="14" id="KW-1000">Mitochondrion outer membrane</keyword>
<evidence type="ECO:0000256" key="4">
    <source>
        <dbReference type="ARBA" id="ARBA00003838"/>
    </source>
</evidence>
<evidence type="ECO:0000259" key="24">
    <source>
        <dbReference type="PROSITE" id="PS50255"/>
    </source>
</evidence>
<dbReference type="Gene3D" id="2.60.40.650">
    <property type="match status" value="1"/>
</dbReference>
<evidence type="ECO:0000256" key="8">
    <source>
        <dbReference type="ARBA" id="ARBA00022448"/>
    </source>
</evidence>
<keyword evidence="22" id="KW-1015">Disulfide bond</keyword>
<evidence type="ECO:0000256" key="21">
    <source>
        <dbReference type="ARBA" id="ARBA00023136"/>
    </source>
</evidence>
<accession>A0A7S3Y686</accession>
<keyword evidence="14" id="KW-0496">Mitochondrion</keyword>
<organism evidence="26">
    <name type="scientific">Heterosigma akashiwo</name>
    <name type="common">Chromophytic alga</name>
    <name type="synonym">Heterosigma carterae</name>
    <dbReference type="NCBI Taxonomy" id="2829"/>
    <lineage>
        <taxon>Eukaryota</taxon>
        <taxon>Sar</taxon>
        <taxon>Stramenopiles</taxon>
        <taxon>Ochrophyta</taxon>
        <taxon>Raphidophyceae</taxon>
        <taxon>Chattonellales</taxon>
        <taxon>Chattonellaceae</taxon>
        <taxon>Heterosigma</taxon>
    </lineage>
</organism>
<dbReference type="SUPFAM" id="SSF63380">
    <property type="entry name" value="Riboflavin synthase domain-like"/>
    <property type="match status" value="1"/>
</dbReference>
<dbReference type="InterPro" id="IPR008335">
    <property type="entry name" value="Mopterin_OxRdtase_euk"/>
</dbReference>
<dbReference type="GO" id="GO:0050464">
    <property type="term" value="F:nitrate reductase (NADPH) activity"/>
    <property type="evidence" value="ECO:0007669"/>
    <property type="project" value="InterPro"/>
</dbReference>
<dbReference type="EMBL" id="HBIU01047286">
    <property type="protein sequence ID" value="CAE0642311.1"/>
    <property type="molecule type" value="Transcribed_RNA"/>
</dbReference>
<keyword evidence="11" id="KW-0285">Flavoprotein</keyword>
<feature type="domain" description="Cytochrome b5 heme-binding" evidence="24">
    <location>
        <begin position="458"/>
        <end position="533"/>
    </location>
</feature>
<dbReference type="SUPFAM" id="SSF52343">
    <property type="entry name" value="Ferredoxin reductase-like, C-terminal NADP-linked domain"/>
    <property type="match status" value="1"/>
</dbReference>
<comment type="cofactor">
    <cofactor evidence="1">
        <name>heme b</name>
        <dbReference type="ChEBI" id="CHEBI:60344"/>
    </cofactor>
</comment>
<dbReference type="InterPro" id="IPR001199">
    <property type="entry name" value="Cyt_B5-like_heme/steroid-bd"/>
</dbReference>
<dbReference type="InterPro" id="IPR001486">
    <property type="entry name" value="Hemoglobin_trunc"/>
</dbReference>
<keyword evidence="10" id="KW-0349">Heme</keyword>
<comment type="similarity">
    <text evidence="6">Belongs to the nitrate reductase family.</text>
</comment>
<keyword evidence="8" id="KW-0813">Transport</keyword>
<protein>
    <recommendedName>
        <fullName evidence="27">Nitrate reductase</fullName>
    </recommendedName>
</protein>
<dbReference type="GO" id="GO:0005741">
    <property type="term" value="C:mitochondrial outer membrane"/>
    <property type="evidence" value="ECO:0007669"/>
    <property type="project" value="UniProtKB-SubCell"/>
</dbReference>
<evidence type="ECO:0000256" key="22">
    <source>
        <dbReference type="ARBA" id="ARBA00023157"/>
    </source>
</evidence>
<feature type="domain" description="FAD-binding FR-type" evidence="25">
    <location>
        <begin position="675"/>
        <end position="787"/>
    </location>
</feature>
<evidence type="ECO:0000256" key="18">
    <source>
        <dbReference type="ARBA" id="ARBA00023004"/>
    </source>
</evidence>
<dbReference type="PIRSF" id="PIRSF000233">
    <property type="entry name" value="Nitr_rd_NADH"/>
    <property type="match status" value="1"/>
</dbReference>
<keyword evidence="9 23" id="KW-0500">Molybdenum</keyword>
<dbReference type="PROSITE" id="PS00559">
    <property type="entry name" value="MOLYBDOPTERIN_EUK"/>
    <property type="match status" value="1"/>
</dbReference>
<comment type="subcellular location">
    <subcellularLocation>
        <location evidence="5">Mitochondrion outer membrane</location>
    </subcellularLocation>
</comment>
<dbReference type="InterPro" id="IPR005066">
    <property type="entry name" value="MoCF_OxRdtse_dimer"/>
</dbReference>
<evidence type="ECO:0000313" key="26">
    <source>
        <dbReference type="EMBL" id="CAE0642311.1"/>
    </source>
</evidence>
<evidence type="ECO:0000256" key="9">
    <source>
        <dbReference type="ARBA" id="ARBA00022505"/>
    </source>
</evidence>
<comment type="function">
    <text evidence="4">Nitrate reductase is a key enzyme involved in the first step of nitrate assimilation in plants, fungi and bacteria.</text>
</comment>
<dbReference type="GO" id="GO:0008482">
    <property type="term" value="F:sulfite oxidase activity"/>
    <property type="evidence" value="ECO:0007669"/>
    <property type="project" value="TreeGrafter"/>
</dbReference>
<evidence type="ECO:0000256" key="7">
    <source>
        <dbReference type="ARBA" id="ARBA00011738"/>
    </source>
</evidence>
<dbReference type="SUPFAM" id="SSF81296">
    <property type="entry name" value="E set domains"/>
    <property type="match status" value="1"/>
</dbReference>
<dbReference type="InterPro" id="IPR000572">
    <property type="entry name" value="OxRdtase_Mopterin-bd_dom"/>
</dbReference>
<dbReference type="InterPro" id="IPR036374">
    <property type="entry name" value="OxRdtase_Mopterin-bd_sf"/>
</dbReference>
<dbReference type="CDD" id="cd00454">
    <property type="entry name" value="TrHb1_N"/>
    <property type="match status" value="1"/>
</dbReference>
<dbReference type="SUPFAM" id="SSF55856">
    <property type="entry name" value="Cytochrome b5-like heme/steroid binding domain"/>
    <property type="match status" value="1"/>
</dbReference>
<evidence type="ECO:0000256" key="14">
    <source>
        <dbReference type="ARBA" id="ARBA00022787"/>
    </source>
</evidence>
<dbReference type="InterPro" id="IPR012137">
    <property type="entry name" value="Nitr_rd_NADH"/>
</dbReference>
<dbReference type="PRINTS" id="PR00407">
    <property type="entry name" value="EUMOPTERIN"/>
</dbReference>
<dbReference type="SUPFAM" id="SSF46458">
    <property type="entry name" value="Globin-like"/>
    <property type="match status" value="1"/>
</dbReference>
<dbReference type="InterPro" id="IPR018506">
    <property type="entry name" value="Cyt_B5_heme-BS"/>
</dbReference>
<evidence type="ECO:0000256" key="17">
    <source>
        <dbReference type="ARBA" id="ARBA00023002"/>
    </source>
</evidence>
<dbReference type="InterPro" id="IPR022407">
    <property type="entry name" value="OxRdtase_Mopterin_BS"/>
</dbReference>
<dbReference type="InterPro" id="IPR017938">
    <property type="entry name" value="Riboflavin_synthase-like_b-brl"/>
</dbReference>
<dbReference type="FunFam" id="2.40.30.10:FF:000021">
    <property type="entry name" value="NADH-cytochrome b5 reductase"/>
    <property type="match status" value="1"/>
</dbReference>
<dbReference type="Gene3D" id="2.40.30.10">
    <property type="entry name" value="Translation factors"/>
    <property type="match status" value="1"/>
</dbReference>
<dbReference type="InterPro" id="IPR039261">
    <property type="entry name" value="FNR_nucleotide-bd"/>
</dbReference>
<gene>
    <name evidence="26" type="ORF">HAKA00212_LOCUS21167</name>
</gene>
<dbReference type="Gene3D" id="3.10.120.10">
    <property type="entry name" value="Cytochrome b5-like heme/steroid binding domain"/>
    <property type="match status" value="1"/>
</dbReference>
<dbReference type="GO" id="GO:0030151">
    <property type="term" value="F:molybdenum ion binding"/>
    <property type="evidence" value="ECO:0007669"/>
    <property type="project" value="InterPro"/>
</dbReference>
<dbReference type="CDD" id="cd06183">
    <property type="entry name" value="cyt_b5_reduct_like"/>
    <property type="match status" value="1"/>
</dbReference>
<dbReference type="Gene3D" id="3.90.420.10">
    <property type="entry name" value="Oxidoreductase, molybdopterin-binding domain"/>
    <property type="match status" value="1"/>
</dbReference>
<comment type="cofactor">
    <cofactor evidence="2">
        <name>heme</name>
        <dbReference type="ChEBI" id="CHEBI:30413"/>
    </cofactor>
</comment>
<evidence type="ECO:0000256" key="15">
    <source>
        <dbReference type="ARBA" id="ARBA00022827"/>
    </source>
</evidence>
<evidence type="ECO:0000256" key="5">
    <source>
        <dbReference type="ARBA" id="ARBA00004294"/>
    </source>
</evidence>
<dbReference type="InterPro" id="IPR012292">
    <property type="entry name" value="Globin/Proto"/>
</dbReference>
<dbReference type="Pfam" id="PF00175">
    <property type="entry name" value="NAD_binding_1"/>
    <property type="match status" value="1"/>
</dbReference>
<dbReference type="InterPro" id="IPR001433">
    <property type="entry name" value="OxRdtase_FAD/NAD-bd"/>
</dbReference>
<dbReference type="PROSITE" id="PS51384">
    <property type="entry name" value="FAD_FR"/>
    <property type="match status" value="1"/>
</dbReference>
<evidence type="ECO:0000256" key="13">
    <source>
        <dbReference type="ARBA" id="ARBA00022723"/>
    </source>
</evidence>
<keyword evidence="19" id="KW-0520">NAD</keyword>
<dbReference type="FunFam" id="2.60.40.650:FF:000001">
    <property type="entry name" value="Nitrate reductase"/>
    <property type="match status" value="1"/>
</dbReference>
<dbReference type="Pfam" id="PF00173">
    <property type="entry name" value="Cyt-b5"/>
    <property type="match status" value="1"/>
</dbReference>
<dbReference type="InterPro" id="IPR008333">
    <property type="entry name" value="Cbr1-like_FAD-bd_dom"/>
</dbReference>
<dbReference type="GO" id="GO:0006809">
    <property type="term" value="P:nitric oxide biosynthetic process"/>
    <property type="evidence" value="ECO:0007669"/>
    <property type="project" value="InterPro"/>
</dbReference>
<dbReference type="GO" id="GO:0009416">
    <property type="term" value="P:response to light stimulus"/>
    <property type="evidence" value="ECO:0007669"/>
    <property type="project" value="UniProtKB-ARBA"/>
</dbReference>
<evidence type="ECO:0000256" key="16">
    <source>
        <dbReference type="ARBA" id="ARBA00022989"/>
    </source>
</evidence>
<dbReference type="GO" id="GO:0020037">
    <property type="term" value="F:heme binding"/>
    <property type="evidence" value="ECO:0007669"/>
    <property type="project" value="InterPro"/>
</dbReference>
<evidence type="ECO:0000256" key="6">
    <source>
        <dbReference type="ARBA" id="ARBA00006253"/>
    </source>
</evidence>
<dbReference type="Gene3D" id="3.40.50.80">
    <property type="entry name" value="Nucleotide-binding domain of ferredoxin-NADP reductase (FNR) module"/>
    <property type="match status" value="1"/>
</dbReference>
<dbReference type="PROSITE" id="PS00191">
    <property type="entry name" value="CYTOCHROME_B5_1"/>
    <property type="match status" value="1"/>
</dbReference>
<keyword evidence="16" id="KW-1133">Transmembrane helix</keyword>
<keyword evidence="15" id="KW-0274">FAD</keyword>
<dbReference type="Pfam" id="PF01152">
    <property type="entry name" value="Bac_globin"/>
    <property type="match status" value="1"/>
</dbReference>
<keyword evidence="18" id="KW-0408">Iron</keyword>
<dbReference type="Gene3D" id="1.10.490.10">
    <property type="entry name" value="Globins"/>
    <property type="match status" value="1"/>
</dbReference>
<dbReference type="CDD" id="cd02112">
    <property type="entry name" value="eukary_NR_Moco"/>
    <property type="match status" value="1"/>
</dbReference>
<evidence type="ECO:0000259" key="25">
    <source>
        <dbReference type="PROSITE" id="PS51384"/>
    </source>
</evidence>
<dbReference type="PANTHER" id="PTHR19372:SF7">
    <property type="entry name" value="SULFITE OXIDASE, MITOCHONDRIAL"/>
    <property type="match status" value="1"/>
</dbReference>
<dbReference type="PANTHER" id="PTHR19372">
    <property type="entry name" value="SULFITE REDUCTASE"/>
    <property type="match status" value="1"/>
</dbReference>
<reference evidence="26" key="1">
    <citation type="submission" date="2021-01" db="EMBL/GenBank/DDBJ databases">
        <authorList>
            <person name="Corre E."/>
            <person name="Pelletier E."/>
            <person name="Niang G."/>
            <person name="Scheremetjew M."/>
            <person name="Finn R."/>
            <person name="Kale V."/>
            <person name="Holt S."/>
            <person name="Cochrane G."/>
            <person name="Meng A."/>
            <person name="Brown T."/>
            <person name="Cohen L."/>
        </authorList>
    </citation>
    <scope>NUCLEOTIDE SEQUENCE</scope>
    <source>
        <strain evidence="26">CCMP3107</strain>
    </source>
</reference>
<keyword evidence="12" id="KW-0812">Transmembrane</keyword>
<keyword evidence="21" id="KW-0472">Membrane</keyword>
<comment type="subunit">
    <text evidence="7">Homodimer.</text>
</comment>
<dbReference type="Pfam" id="PF03404">
    <property type="entry name" value="Mo-co_dimer"/>
    <property type="match status" value="1"/>
</dbReference>
<evidence type="ECO:0000256" key="2">
    <source>
        <dbReference type="ARBA" id="ARBA00001971"/>
    </source>
</evidence>
<dbReference type="FunFam" id="3.40.50.80:FF:000019">
    <property type="entry name" value="NADH-cytochrome b5 reductase"/>
    <property type="match status" value="1"/>
</dbReference>
<evidence type="ECO:0000256" key="12">
    <source>
        <dbReference type="ARBA" id="ARBA00022692"/>
    </source>
</evidence>
<dbReference type="PROSITE" id="PS50255">
    <property type="entry name" value="CYTOCHROME_B5_2"/>
    <property type="match status" value="1"/>
</dbReference>
<dbReference type="InterPro" id="IPR014756">
    <property type="entry name" value="Ig_E-set"/>
</dbReference>
<evidence type="ECO:0000256" key="1">
    <source>
        <dbReference type="ARBA" id="ARBA00001970"/>
    </source>
</evidence>
<dbReference type="InterPro" id="IPR036400">
    <property type="entry name" value="Cyt_B5-like_heme/steroid_sf"/>
</dbReference>
<feature type="binding site" evidence="23">
    <location>
        <position position="122"/>
    </location>
    <ligand>
        <name>Mo-molybdopterin</name>
        <dbReference type="ChEBI" id="CHEBI:71302"/>
    </ligand>
    <ligandPart>
        <name>Mo</name>
        <dbReference type="ChEBI" id="CHEBI:28685"/>
    </ligandPart>
</feature>
<evidence type="ECO:0000256" key="10">
    <source>
        <dbReference type="ARBA" id="ARBA00022617"/>
    </source>
</evidence>
<dbReference type="FunFam" id="3.90.420.10:FF:000003">
    <property type="entry name" value="Nitrate reductase"/>
    <property type="match status" value="1"/>
</dbReference>
<dbReference type="PRINTS" id="PR00363">
    <property type="entry name" value="CYTOCHROMEB5"/>
</dbReference>
<dbReference type="GO" id="GO:0006790">
    <property type="term" value="P:sulfur compound metabolic process"/>
    <property type="evidence" value="ECO:0007669"/>
    <property type="project" value="TreeGrafter"/>
</dbReference>
<dbReference type="GO" id="GO:0019825">
    <property type="term" value="F:oxygen binding"/>
    <property type="evidence" value="ECO:0007669"/>
    <property type="project" value="InterPro"/>
</dbReference>
<evidence type="ECO:0000256" key="20">
    <source>
        <dbReference type="ARBA" id="ARBA00023063"/>
    </source>
</evidence>
<dbReference type="Pfam" id="PF00970">
    <property type="entry name" value="FAD_binding_6"/>
    <property type="match status" value="1"/>
</dbReference>
<dbReference type="GO" id="GO:0042128">
    <property type="term" value="P:nitrate assimilation"/>
    <property type="evidence" value="ECO:0007669"/>
    <property type="project" value="UniProtKB-KW"/>
</dbReference>
<proteinExistence type="inferred from homology"/>
<dbReference type="FunFam" id="3.10.120.10:FF:000002">
    <property type="entry name" value="Cytochrome b5 type B"/>
    <property type="match status" value="1"/>
</dbReference>
<dbReference type="SUPFAM" id="SSF56524">
    <property type="entry name" value="Oxidoreductase molybdopterin-binding domain"/>
    <property type="match status" value="1"/>
</dbReference>
<comment type="cofactor">
    <cofactor evidence="3">
        <name>FAD</name>
        <dbReference type="ChEBI" id="CHEBI:57692"/>
    </cofactor>
</comment>
<comment type="cofactor">
    <cofactor evidence="23">
        <name>Mo-molybdopterin</name>
        <dbReference type="ChEBI" id="CHEBI:71302"/>
    </cofactor>
    <text evidence="23">Binds 1 Mo-molybdopterin (Mo-MPT) cofactor per subunit.</text>
</comment>
<evidence type="ECO:0000256" key="19">
    <source>
        <dbReference type="ARBA" id="ARBA00023027"/>
    </source>
</evidence>
<evidence type="ECO:0000256" key="23">
    <source>
        <dbReference type="PIRSR" id="PIRSR000233-1"/>
    </source>
</evidence>
<evidence type="ECO:0000256" key="11">
    <source>
        <dbReference type="ARBA" id="ARBA00022630"/>
    </source>
</evidence>
<evidence type="ECO:0008006" key="27">
    <source>
        <dbReference type="Google" id="ProtNLM"/>
    </source>
</evidence>
<keyword evidence="13 23" id="KW-0479">Metal-binding</keyword>
<dbReference type="InterPro" id="IPR009050">
    <property type="entry name" value="Globin-like_sf"/>
</dbReference>
<name>A0A7S3Y686_HETAK</name>
<keyword evidence="20" id="KW-0534">Nitrate assimilation</keyword>
<sequence>MAPPSTIKIGGYTCPKVDIREVDPRDEKTPDDWIPRHPDLVRLTGRHPFNCEPPVMDLMSHGFITPTSLHYVRNHGAAPNLDWDSHRVRISGLVDKPMELSMADFTDPTKFEQVSIPVTLVCAGNRRKEQNSVKQGIGFNWGPAAVSTSVWTGVRVRDVLEYCGLKSQDEGANHVCFVGADPLPGGYYGTSIIRHAAMDPASDVMLCWEQNGERLTPDHGYPIRLIIPGYIGGRMVKWLTDISVTEVESDNHYHYHDNRVLPPQIDADTAKADGWWYKPEYIINDLNINSAITSPAHDEVVTIIPGQKATYACKGYAYSGGGRKVTRVELSFDEGETWELTTLTHPERPTRAGKHWCWCFWEYEVPIMRMLRAKQMMVRAWDTGLNTQPMNFTWNVMGMMNNCTFKVRIHDASEGNGLSLKFEHPTQPGVLPGGWMVPKVEVQAAVQVEKKVEAKAGVKYFTEEEVAKHTERDDAWFIYDGKVYDATPFMDDHPGGADSILLTAGEDATEEFDSLHSEKAKKMLDDYYIGELGTAPAASAPPPPAVSLFEKLGGGEAVNAVVNKFYDEKVLKDTSLSPIFDGKDVESLKMHQRMFLQWALGGENGYTGRSMKEAHAGLGITEAHWNTVCGHLVGTLQELGVSAADIDTVVSKVAPLKDDVVGTSALNRPKALNKKKKMAFALVEREEITHNVRRLRFALQSPEHVLGLPVGQHMFVSAKIDGALCMRAYTPLTGDEVQGYFDLLIKVYYANEHPKFPEGGKMSQHLNSLTIGQTIDVRGPLGHIDYKGKGVFDIDGKETRCRDILMMAGGTGITPMWQVMSAVLRDEADATKLNLIFANNTEDDILLQKELDEMDLKNAQCQVYHTIATPKNPEAWPQGVGFITTEMVEQQFGPAREDVVVFLCGPPPMINFACLPALEALGYKKEQIFQF</sequence>
<dbReference type="PRINTS" id="PR00406">
    <property type="entry name" value="CYTB5RDTASE"/>
</dbReference>
<dbReference type="Pfam" id="PF00174">
    <property type="entry name" value="Oxidored_molyb"/>
    <property type="match status" value="1"/>
</dbReference>
<keyword evidence="17" id="KW-0560">Oxidoreductase</keyword>